<evidence type="ECO:0000313" key="3">
    <source>
        <dbReference type="Proteomes" id="UP001523219"/>
    </source>
</evidence>
<dbReference type="EMBL" id="JAMWMR010000005">
    <property type="protein sequence ID" value="MCN9240679.1"/>
    <property type="molecule type" value="Genomic_DNA"/>
</dbReference>
<evidence type="ECO:0008006" key="4">
    <source>
        <dbReference type="Google" id="ProtNLM"/>
    </source>
</evidence>
<keyword evidence="1" id="KW-0812">Transmembrane</keyword>
<feature type="transmembrane region" description="Helical" evidence="1">
    <location>
        <begin position="54"/>
        <end position="71"/>
    </location>
</feature>
<reference evidence="2 3" key="1">
    <citation type="submission" date="2022-05" db="EMBL/GenBank/DDBJ databases">
        <title>Streptomyces sp. nov. RY43-2 isolated from soil of a peat swamp forest.</title>
        <authorList>
            <person name="Kanchanasin P."/>
            <person name="Tanasupawat S."/>
            <person name="Phongsopitanun W."/>
        </authorList>
    </citation>
    <scope>NUCLEOTIDE SEQUENCE [LARGE SCALE GENOMIC DNA]</scope>
    <source>
        <strain evidence="2 3">RY43-2</strain>
    </source>
</reference>
<dbReference type="Proteomes" id="UP001523219">
    <property type="component" value="Unassembled WGS sequence"/>
</dbReference>
<keyword evidence="1" id="KW-1133">Transmembrane helix</keyword>
<proteinExistence type="predicted"/>
<keyword evidence="1" id="KW-0472">Membrane</keyword>
<feature type="transmembrane region" description="Helical" evidence="1">
    <location>
        <begin position="24"/>
        <end position="48"/>
    </location>
</feature>
<sequence>MLSDTPHPDGPPTVRFPHRSRRGVLLGLSTPQLIVVAVCGLLLLGVLLTSGVSGALKLVPLWALVLAAVLVRHRGRALADWAPIAARYALRRFRGQLIWLARPSTRPQREGLLHLPGTGASLRVITSPDGRLGAVHDPHHGTLTAVVKVSSRAFALLDPVTQSGNVSGWGRTLAALSRTGHIARVQVLERTIPDSGDALNRYWHEHGNTQTALAGPLYSDLLAAAGPAAAPHEAYVALALDLKAARRLINQAGGGLTGAFAVLAQLASTFDQSARTSGLMPGGWLSAREIAAVVRTAYDPKASAALDRWSDSDRPQADPAAAGPVVLVEKADRIQTDSAHHATFWIENWPRIETNPGFLHQLLFTAGVRRTLSLTYEPKGLDAALKDVQRKKATVIADATERARKGQVDSEEDSVEYADIKQRERQLIAGHSDVALTGLLTVSADTSEDLNAACAAIETAAVAALVDLRLLTWQQAEAFTNAALPLARP</sequence>
<keyword evidence="3" id="KW-1185">Reference proteome</keyword>
<evidence type="ECO:0000256" key="1">
    <source>
        <dbReference type="SAM" id="Phobius"/>
    </source>
</evidence>
<comment type="caution">
    <text evidence="2">The sequence shown here is derived from an EMBL/GenBank/DDBJ whole genome shotgun (WGS) entry which is preliminary data.</text>
</comment>
<protein>
    <recommendedName>
        <fullName evidence="4">PrgI family protein</fullName>
    </recommendedName>
</protein>
<name>A0ABT0ZA95_9ACTN</name>
<organism evidence="2 3">
    <name type="scientific">Streptomyces macrolidinus</name>
    <dbReference type="NCBI Taxonomy" id="2952607"/>
    <lineage>
        <taxon>Bacteria</taxon>
        <taxon>Bacillati</taxon>
        <taxon>Actinomycetota</taxon>
        <taxon>Actinomycetes</taxon>
        <taxon>Kitasatosporales</taxon>
        <taxon>Streptomycetaceae</taxon>
        <taxon>Streptomyces</taxon>
    </lineage>
</organism>
<dbReference type="NCBIfam" id="NF042935">
    <property type="entry name" value="SCO6880_fam"/>
    <property type="match status" value="1"/>
</dbReference>
<dbReference type="RefSeq" id="WP_252423341.1">
    <property type="nucleotide sequence ID" value="NZ_JAMWMR010000005.1"/>
</dbReference>
<dbReference type="InterPro" id="IPR049978">
    <property type="entry name" value="SCO6880-like"/>
</dbReference>
<evidence type="ECO:0000313" key="2">
    <source>
        <dbReference type="EMBL" id="MCN9240679.1"/>
    </source>
</evidence>
<accession>A0ABT0ZA95</accession>
<gene>
    <name evidence="2" type="ORF">NGF19_07695</name>
</gene>